<dbReference type="HOGENOM" id="CLU_2164813_0_0_1"/>
<dbReference type="Proteomes" id="UP000017836">
    <property type="component" value="Unassembled WGS sequence"/>
</dbReference>
<evidence type="ECO:0000313" key="3">
    <source>
        <dbReference type="Proteomes" id="UP000017836"/>
    </source>
</evidence>
<accession>W1PDR4</accession>
<organism evidence="2 3">
    <name type="scientific">Amborella trichopoda</name>
    <dbReference type="NCBI Taxonomy" id="13333"/>
    <lineage>
        <taxon>Eukaryota</taxon>
        <taxon>Viridiplantae</taxon>
        <taxon>Streptophyta</taxon>
        <taxon>Embryophyta</taxon>
        <taxon>Tracheophyta</taxon>
        <taxon>Spermatophyta</taxon>
        <taxon>Magnoliopsida</taxon>
        <taxon>Amborellales</taxon>
        <taxon>Amborellaceae</taxon>
        <taxon>Amborella</taxon>
    </lineage>
</organism>
<dbReference type="AlphaFoldDB" id="W1PDR4"/>
<evidence type="ECO:0000256" key="1">
    <source>
        <dbReference type="SAM" id="Phobius"/>
    </source>
</evidence>
<keyword evidence="1" id="KW-0812">Transmembrane</keyword>
<reference evidence="3" key="1">
    <citation type="journal article" date="2013" name="Science">
        <title>The Amborella genome and the evolution of flowering plants.</title>
        <authorList>
            <consortium name="Amborella Genome Project"/>
        </authorList>
    </citation>
    <scope>NUCLEOTIDE SEQUENCE [LARGE SCALE GENOMIC DNA]</scope>
</reference>
<sequence length="111" mass="12816">VCCFPLCVGYGDLRRKQQTTVLSIVDILWVYVLCLSVMQWVIPDFVEDCVSLWQFDLEADSCGNYRLWPLSVHFERPEWSYFSGSKGAIVGLEGVDYKYDDLVDFALTESR</sequence>
<name>W1PDR4_AMBTC</name>
<dbReference type="Gramene" id="ERN06098">
    <property type="protein sequence ID" value="ERN06098"/>
    <property type="gene ID" value="AMTR_s00016p00028570"/>
</dbReference>
<feature type="non-terminal residue" evidence="2">
    <location>
        <position position="111"/>
    </location>
</feature>
<protein>
    <submittedName>
        <fullName evidence="2">Uncharacterized protein</fullName>
    </submittedName>
</protein>
<feature type="transmembrane region" description="Helical" evidence="1">
    <location>
        <begin position="21"/>
        <end position="42"/>
    </location>
</feature>
<evidence type="ECO:0000313" key="2">
    <source>
        <dbReference type="EMBL" id="ERN06098.1"/>
    </source>
</evidence>
<gene>
    <name evidence="2" type="ORF">AMTR_s00016p00028570</name>
</gene>
<keyword evidence="1" id="KW-1133">Transmembrane helix</keyword>
<proteinExistence type="predicted"/>
<dbReference type="EMBL" id="KI393908">
    <property type="protein sequence ID" value="ERN06098.1"/>
    <property type="molecule type" value="Genomic_DNA"/>
</dbReference>
<feature type="non-terminal residue" evidence="2">
    <location>
        <position position="1"/>
    </location>
</feature>
<keyword evidence="1" id="KW-0472">Membrane</keyword>
<keyword evidence="3" id="KW-1185">Reference proteome</keyword>